<organism evidence="2 3">
    <name type="scientific">Iningainema tapete BLCC-T55</name>
    <dbReference type="NCBI Taxonomy" id="2748662"/>
    <lineage>
        <taxon>Bacteria</taxon>
        <taxon>Bacillati</taxon>
        <taxon>Cyanobacteriota</taxon>
        <taxon>Cyanophyceae</taxon>
        <taxon>Nostocales</taxon>
        <taxon>Scytonemataceae</taxon>
        <taxon>Iningainema tapete</taxon>
    </lineage>
</organism>
<dbReference type="AlphaFoldDB" id="A0A8J7C651"/>
<keyword evidence="3" id="KW-1185">Reference proteome</keyword>
<dbReference type="PANTHER" id="PTHR10859:SF91">
    <property type="entry name" value="DOLICHYL-PHOSPHATE BETA-GLUCOSYLTRANSFERASE"/>
    <property type="match status" value="1"/>
</dbReference>
<protein>
    <submittedName>
        <fullName evidence="2">Glycosyltransferase</fullName>
    </submittedName>
</protein>
<dbReference type="SUPFAM" id="SSF53448">
    <property type="entry name" value="Nucleotide-diphospho-sugar transferases"/>
    <property type="match status" value="1"/>
</dbReference>
<dbReference type="EMBL" id="JACXAE010000061">
    <property type="protein sequence ID" value="MBD2773879.1"/>
    <property type="molecule type" value="Genomic_DNA"/>
</dbReference>
<dbReference type="InterPro" id="IPR029044">
    <property type="entry name" value="Nucleotide-diphossugar_trans"/>
</dbReference>
<sequence>MNTISIIVPVYNESKCIVNTFTSVARFAINRSFYNFIFVDDGSTDGTREILEHHIDVLNSSQVSLISYQTRRGKGYAVKTGVLYANSEYICFIDGDLAYSLDHLDVIVAKLAEYDVVIGCRNLTSQRSNGFSLIRILAGRIFNIISRKVLNLKFTDMQAGIKGFKKSVAQDLFKTQMIPGFAFDVELLYLANKRGYTISEIPAVVSKKHLYKKSTVNLFKHSLEMLFNLLQIKYNDTIEKRYE</sequence>
<dbReference type="GO" id="GO:0006487">
    <property type="term" value="P:protein N-linked glycosylation"/>
    <property type="evidence" value="ECO:0007669"/>
    <property type="project" value="TreeGrafter"/>
</dbReference>
<dbReference type="Proteomes" id="UP000629098">
    <property type="component" value="Unassembled WGS sequence"/>
</dbReference>
<evidence type="ECO:0000313" key="3">
    <source>
        <dbReference type="Proteomes" id="UP000629098"/>
    </source>
</evidence>
<dbReference type="InterPro" id="IPR001173">
    <property type="entry name" value="Glyco_trans_2-like"/>
</dbReference>
<evidence type="ECO:0000259" key="1">
    <source>
        <dbReference type="Pfam" id="PF00535"/>
    </source>
</evidence>
<reference evidence="2" key="1">
    <citation type="submission" date="2020-09" db="EMBL/GenBank/DDBJ databases">
        <title>Iningainema tapete sp. nov. (Scytonemataceae, Cyanobacteria) from greenhouses in central Florida (USA) produces two types of nodularin with biosynthetic potential for microcystin-LR and anabaenopeptins.</title>
        <authorList>
            <person name="Berthold D.E."/>
            <person name="Lefler F.W."/>
            <person name="Huang I.-S."/>
            <person name="Abdulla H."/>
            <person name="Zimba P.V."/>
            <person name="Laughinghouse H.D. IV."/>
        </authorList>
    </citation>
    <scope>NUCLEOTIDE SEQUENCE</scope>
    <source>
        <strain evidence="2">BLCCT55</strain>
    </source>
</reference>
<dbReference type="RefSeq" id="WP_190830189.1">
    <property type="nucleotide sequence ID" value="NZ_CAWPPI010000061.1"/>
</dbReference>
<dbReference type="Pfam" id="PF00535">
    <property type="entry name" value="Glycos_transf_2"/>
    <property type="match status" value="1"/>
</dbReference>
<proteinExistence type="predicted"/>
<evidence type="ECO:0000313" key="2">
    <source>
        <dbReference type="EMBL" id="MBD2773879.1"/>
    </source>
</evidence>
<dbReference type="PANTHER" id="PTHR10859">
    <property type="entry name" value="GLYCOSYL TRANSFERASE"/>
    <property type="match status" value="1"/>
</dbReference>
<gene>
    <name evidence="2" type="ORF">ICL16_17815</name>
</gene>
<accession>A0A8J7C651</accession>
<dbReference type="Gene3D" id="3.90.550.10">
    <property type="entry name" value="Spore Coat Polysaccharide Biosynthesis Protein SpsA, Chain A"/>
    <property type="match status" value="1"/>
</dbReference>
<comment type="caution">
    <text evidence="2">The sequence shown here is derived from an EMBL/GenBank/DDBJ whole genome shotgun (WGS) entry which is preliminary data.</text>
</comment>
<name>A0A8J7C651_9CYAN</name>
<feature type="domain" description="Glycosyltransferase 2-like" evidence="1">
    <location>
        <begin position="5"/>
        <end position="173"/>
    </location>
</feature>